<sequence length="95" mass="10318">MSLMDLSRAQWRKSRRSGNNGGDCVEVAAAEGRDAATANKADEEIVFAVRDSKNPDRPALAFTRAEWDAFVEGVKDGEFDSEKLLAAMRNSALVG</sequence>
<dbReference type="Proteomes" id="UP000578077">
    <property type="component" value="Unassembled WGS sequence"/>
</dbReference>
<feature type="region of interest" description="Disordered" evidence="1">
    <location>
        <begin position="1"/>
        <end position="23"/>
    </location>
</feature>
<organism evidence="3 4">
    <name type="scientific">Streptomonospora salina</name>
    <dbReference type="NCBI Taxonomy" id="104205"/>
    <lineage>
        <taxon>Bacteria</taxon>
        <taxon>Bacillati</taxon>
        <taxon>Actinomycetota</taxon>
        <taxon>Actinomycetes</taxon>
        <taxon>Streptosporangiales</taxon>
        <taxon>Nocardiopsidaceae</taxon>
        <taxon>Streptomonospora</taxon>
    </lineage>
</organism>
<dbReference type="InterPro" id="IPR007278">
    <property type="entry name" value="DUF397"/>
</dbReference>
<proteinExistence type="predicted"/>
<gene>
    <name evidence="3" type="ORF">HNR25_003992</name>
</gene>
<dbReference type="EMBL" id="JACHLY010000001">
    <property type="protein sequence ID" value="MBB6000241.1"/>
    <property type="molecule type" value="Genomic_DNA"/>
</dbReference>
<dbReference type="Pfam" id="PF04149">
    <property type="entry name" value="DUF397"/>
    <property type="match status" value="1"/>
</dbReference>
<reference evidence="3 4" key="1">
    <citation type="submission" date="2020-08" db="EMBL/GenBank/DDBJ databases">
        <title>Sequencing the genomes of 1000 actinobacteria strains.</title>
        <authorList>
            <person name="Klenk H.-P."/>
        </authorList>
    </citation>
    <scope>NUCLEOTIDE SEQUENCE [LARGE SCALE GENOMIC DNA]</scope>
    <source>
        <strain evidence="3 4">DSM 44593</strain>
    </source>
</reference>
<evidence type="ECO:0000259" key="2">
    <source>
        <dbReference type="Pfam" id="PF04149"/>
    </source>
</evidence>
<comment type="caution">
    <text evidence="3">The sequence shown here is derived from an EMBL/GenBank/DDBJ whole genome shotgun (WGS) entry which is preliminary data.</text>
</comment>
<evidence type="ECO:0000313" key="3">
    <source>
        <dbReference type="EMBL" id="MBB6000241.1"/>
    </source>
</evidence>
<accession>A0A841ELG0</accession>
<keyword evidence="4" id="KW-1185">Reference proteome</keyword>
<feature type="domain" description="DUF397" evidence="2">
    <location>
        <begin position="9"/>
        <end position="75"/>
    </location>
</feature>
<evidence type="ECO:0000256" key="1">
    <source>
        <dbReference type="SAM" id="MobiDB-lite"/>
    </source>
</evidence>
<evidence type="ECO:0000313" key="4">
    <source>
        <dbReference type="Proteomes" id="UP000578077"/>
    </source>
</evidence>
<name>A0A841ELG0_9ACTN</name>
<protein>
    <recommendedName>
        <fullName evidence="2">DUF397 domain-containing protein</fullName>
    </recommendedName>
</protein>
<dbReference type="AlphaFoldDB" id="A0A841ELG0"/>